<dbReference type="AlphaFoldDB" id="A0A0C9XZT2"/>
<dbReference type="EMBL" id="KN838609">
    <property type="protein sequence ID" value="KIK01303.1"/>
    <property type="molecule type" value="Genomic_DNA"/>
</dbReference>
<evidence type="ECO:0000313" key="1">
    <source>
        <dbReference type="EMBL" id="KIK01303.1"/>
    </source>
</evidence>
<gene>
    <name evidence="1" type="ORF">K443DRAFT_574918</name>
</gene>
<dbReference type="HOGENOM" id="CLU_2758184_0_0_1"/>
<dbReference type="Proteomes" id="UP000054477">
    <property type="component" value="Unassembled WGS sequence"/>
</dbReference>
<accession>A0A0C9XZT2</accession>
<organism evidence="1 2">
    <name type="scientific">Laccaria amethystina LaAM-08-1</name>
    <dbReference type="NCBI Taxonomy" id="1095629"/>
    <lineage>
        <taxon>Eukaryota</taxon>
        <taxon>Fungi</taxon>
        <taxon>Dikarya</taxon>
        <taxon>Basidiomycota</taxon>
        <taxon>Agaricomycotina</taxon>
        <taxon>Agaricomycetes</taxon>
        <taxon>Agaricomycetidae</taxon>
        <taxon>Agaricales</taxon>
        <taxon>Agaricineae</taxon>
        <taxon>Hydnangiaceae</taxon>
        <taxon>Laccaria</taxon>
    </lineage>
</organism>
<name>A0A0C9XZT2_9AGAR</name>
<protein>
    <submittedName>
        <fullName evidence="1">Uncharacterized protein</fullName>
    </submittedName>
</protein>
<evidence type="ECO:0000313" key="2">
    <source>
        <dbReference type="Proteomes" id="UP000054477"/>
    </source>
</evidence>
<reference evidence="2" key="2">
    <citation type="submission" date="2015-01" db="EMBL/GenBank/DDBJ databases">
        <title>Evolutionary Origins and Diversification of the Mycorrhizal Mutualists.</title>
        <authorList>
            <consortium name="DOE Joint Genome Institute"/>
            <consortium name="Mycorrhizal Genomics Consortium"/>
            <person name="Kohler A."/>
            <person name="Kuo A."/>
            <person name="Nagy L.G."/>
            <person name="Floudas D."/>
            <person name="Copeland A."/>
            <person name="Barry K.W."/>
            <person name="Cichocki N."/>
            <person name="Veneault-Fourrey C."/>
            <person name="LaButti K."/>
            <person name="Lindquist E.A."/>
            <person name="Lipzen A."/>
            <person name="Lundell T."/>
            <person name="Morin E."/>
            <person name="Murat C."/>
            <person name="Riley R."/>
            <person name="Ohm R."/>
            <person name="Sun H."/>
            <person name="Tunlid A."/>
            <person name="Henrissat B."/>
            <person name="Grigoriev I.V."/>
            <person name="Hibbett D.S."/>
            <person name="Martin F."/>
        </authorList>
    </citation>
    <scope>NUCLEOTIDE SEQUENCE [LARGE SCALE GENOMIC DNA]</scope>
    <source>
        <strain evidence="2">LaAM-08-1</strain>
    </source>
</reference>
<sequence length="70" mass="7807">MCTTIEKNCLRCRANPRHTFCEDFNCNANPGGAWCPVVNLNPPHYRLANPVLRSSTKVNCTICNNTAVQI</sequence>
<proteinExistence type="predicted"/>
<keyword evidence="2" id="KW-1185">Reference proteome</keyword>
<reference evidence="1 2" key="1">
    <citation type="submission" date="2014-04" db="EMBL/GenBank/DDBJ databases">
        <authorList>
            <consortium name="DOE Joint Genome Institute"/>
            <person name="Kuo A."/>
            <person name="Kohler A."/>
            <person name="Nagy L.G."/>
            <person name="Floudas D."/>
            <person name="Copeland A."/>
            <person name="Barry K.W."/>
            <person name="Cichocki N."/>
            <person name="Veneault-Fourrey C."/>
            <person name="LaButti K."/>
            <person name="Lindquist E.A."/>
            <person name="Lipzen A."/>
            <person name="Lundell T."/>
            <person name="Morin E."/>
            <person name="Murat C."/>
            <person name="Sun H."/>
            <person name="Tunlid A."/>
            <person name="Henrissat B."/>
            <person name="Grigoriev I.V."/>
            <person name="Hibbett D.S."/>
            <person name="Martin F."/>
            <person name="Nordberg H.P."/>
            <person name="Cantor M.N."/>
            <person name="Hua S.X."/>
        </authorList>
    </citation>
    <scope>NUCLEOTIDE SEQUENCE [LARGE SCALE GENOMIC DNA]</scope>
    <source>
        <strain evidence="1 2">LaAM-08-1</strain>
    </source>
</reference>